<sequence>MSKPSVTSMRITQLVQRFIEIGVAQADALDAFDTRKFNRLYDRKAEIVNELRARPGDQRRVLLTLFNHPNMQVRLNAAKSTLAVAPQEARAQLRAIQESQRFPQAGDAGMSLWNLEKGHFRPE</sequence>
<protein>
    <submittedName>
        <fullName evidence="2">DUF2019 domain-containing protein</fullName>
    </submittedName>
</protein>
<dbReference type="AlphaFoldDB" id="A0A5B8KU21"/>
<dbReference type="InterPro" id="IPR018568">
    <property type="entry name" value="DUF2019"/>
</dbReference>
<evidence type="ECO:0000313" key="2">
    <source>
        <dbReference type="EMBL" id="QDY99105.2"/>
    </source>
</evidence>
<dbReference type="InterPro" id="IPR042236">
    <property type="entry name" value="PI3K_accessory_sf"/>
</dbReference>
<dbReference type="KEGG" id="niy:FQ775_01240"/>
<dbReference type="Pfam" id="PF09450">
    <property type="entry name" value="DUF2019"/>
    <property type="match status" value="1"/>
</dbReference>
<gene>
    <name evidence="2" type="ORF">FQ775_01240</name>
</gene>
<evidence type="ECO:0000259" key="1">
    <source>
        <dbReference type="Pfam" id="PF09450"/>
    </source>
</evidence>
<proteinExistence type="predicted"/>
<reference evidence="2" key="1">
    <citation type="submission" date="2020-04" db="EMBL/GenBank/DDBJ databases">
        <title>Nitratireductor sp. nov. isolated from mangrove soil.</title>
        <authorList>
            <person name="Ye Y."/>
        </authorList>
    </citation>
    <scope>NUCLEOTIDE SEQUENCE</scope>
    <source>
        <strain evidence="2">SY7</strain>
    </source>
</reference>
<dbReference type="Proteomes" id="UP000321389">
    <property type="component" value="Chromosome"/>
</dbReference>
<dbReference type="Gene3D" id="1.25.40.70">
    <property type="entry name" value="Phosphatidylinositol 3-kinase, accessory domain (PIK)"/>
    <property type="match status" value="1"/>
</dbReference>
<accession>A0A5B8KU21</accession>
<keyword evidence="3" id="KW-1185">Reference proteome</keyword>
<feature type="domain" description="DUF2019" evidence="1">
    <location>
        <begin position="13"/>
        <end position="115"/>
    </location>
</feature>
<name>A0A5B8KU21_9HYPH</name>
<evidence type="ECO:0000313" key="3">
    <source>
        <dbReference type="Proteomes" id="UP000321389"/>
    </source>
</evidence>
<dbReference type="InterPro" id="IPR016024">
    <property type="entry name" value="ARM-type_fold"/>
</dbReference>
<organism evidence="2 3">
    <name type="scientific">Nitratireductor mangrovi</name>
    <dbReference type="NCBI Taxonomy" id="2599600"/>
    <lineage>
        <taxon>Bacteria</taxon>
        <taxon>Pseudomonadati</taxon>
        <taxon>Pseudomonadota</taxon>
        <taxon>Alphaproteobacteria</taxon>
        <taxon>Hyphomicrobiales</taxon>
        <taxon>Phyllobacteriaceae</taxon>
        <taxon>Nitratireductor</taxon>
    </lineage>
</organism>
<dbReference type="SUPFAM" id="SSF48371">
    <property type="entry name" value="ARM repeat"/>
    <property type="match status" value="1"/>
</dbReference>
<dbReference type="EMBL" id="CP042301">
    <property type="protein sequence ID" value="QDY99105.2"/>
    <property type="molecule type" value="Genomic_DNA"/>
</dbReference>